<reference evidence="2 4" key="2">
    <citation type="journal article" date="2014" name="BMC Genomics">
        <title>An improved genome release (version Mt4.0) for the model legume Medicago truncatula.</title>
        <authorList>
            <person name="Tang H."/>
            <person name="Krishnakumar V."/>
            <person name="Bidwell S."/>
            <person name="Rosen B."/>
            <person name="Chan A."/>
            <person name="Zhou S."/>
            <person name="Gentzbittel L."/>
            <person name="Childs K.L."/>
            <person name="Yandell M."/>
            <person name="Gundlach H."/>
            <person name="Mayer K.F."/>
            <person name="Schwartz D.C."/>
            <person name="Town C.D."/>
        </authorList>
    </citation>
    <scope>GENOME REANNOTATION</scope>
    <source>
        <strain evidence="2">A17</strain>
        <strain evidence="3 4">cv. Jemalong A17</strain>
    </source>
</reference>
<evidence type="ECO:0000313" key="2">
    <source>
        <dbReference type="EMBL" id="KEH17458.1"/>
    </source>
</evidence>
<dbReference type="PANTHER" id="PTHR32108">
    <property type="entry name" value="DNA-DIRECTED RNA POLYMERASE SUBUNIT ALPHA"/>
    <property type="match status" value="1"/>
</dbReference>
<dbReference type="AlphaFoldDB" id="A0A072TKS7"/>
<dbReference type="EMBL" id="KL402739">
    <property type="protein sequence ID" value="KEH17458.1"/>
    <property type="molecule type" value="Genomic_DNA"/>
</dbReference>
<feature type="compositionally biased region" description="Low complexity" evidence="1">
    <location>
        <begin position="39"/>
        <end position="73"/>
    </location>
</feature>
<protein>
    <submittedName>
        <fullName evidence="2 3">Uncharacterized protein</fullName>
    </submittedName>
</protein>
<evidence type="ECO:0000256" key="1">
    <source>
        <dbReference type="SAM" id="MobiDB-lite"/>
    </source>
</evidence>
<reference evidence="3" key="3">
    <citation type="submission" date="2015-06" db="UniProtKB">
        <authorList>
            <consortium name="EnsemblPlants"/>
        </authorList>
    </citation>
    <scope>IDENTIFICATION</scope>
    <source>
        <strain evidence="3">cv. Jemalong A17</strain>
    </source>
</reference>
<proteinExistence type="predicted"/>
<organism evidence="2 4">
    <name type="scientific">Medicago truncatula</name>
    <name type="common">Barrel medic</name>
    <name type="synonym">Medicago tribuloides</name>
    <dbReference type="NCBI Taxonomy" id="3880"/>
    <lineage>
        <taxon>Eukaryota</taxon>
        <taxon>Viridiplantae</taxon>
        <taxon>Streptophyta</taxon>
        <taxon>Embryophyta</taxon>
        <taxon>Tracheophyta</taxon>
        <taxon>Spermatophyta</taxon>
        <taxon>Magnoliopsida</taxon>
        <taxon>eudicotyledons</taxon>
        <taxon>Gunneridae</taxon>
        <taxon>Pentapetalae</taxon>
        <taxon>rosids</taxon>
        <taxon>fabids</taxon>
        <taxon>Fabales</taxon>
        <taxon>Fabaceae</taxon>
        <taxon>Papilionoideae</taxon>
        <taxon>50 kb inversion clade</taxon>
        <taxon>NPAAA clade</taxon>
        <taxon>Hologalegina</taxon>
        <taxon>IRL clade</taxon>
        <taxon>Trifolieae</taxon>
        <taxon>Medicago</taxon>
    </lineage>
</organism>
<gene>
    <name evidence="2" type="ORF">MTR_0014s0410</name>
</gene>
<dbReference type="HOGENOM" id="CLU_116473_0_0_1"/>
<accession>A0A072TKS7</accession>
<sequence length="148" mass="17044">MDQLEQEVHELRKEMTALRAKVEELTNRLSSLTVTKDLPQFQRRPQPPRQTSYTQQPRQQAPQQSNPQNQARRASYDPIPIKYAELLPILLEKNLVQTRAPPRVPDKLPAGYRSDLSCAFHQGAPGHDIEHCYALKAEIQKLVQDKKN</sequence>
<feature type="region of interest" description="Disordered" evidence="1">
    <location>
        <begin position="26"/>
        <end position="77"/>
    </location>
</feature>
<evidence type="ECO:0000313" key="3">
    <source>
        <dbReference type="EnsemblPlants" id="KEH17458"/>
    </source>
</evidence>
<reference evidence="2 4" key="1">
    <citation type="journal article" date="2011" name="Nature">
        <title>The Medicago genome provides insight into the evolution of rhizobial symbioses.</title>
        <authorList>
            <person name="Young N.D."/>
            <person name="Debelle F."/>
            <person name="Oldroyd G.E."/>
            <person name="Geurts R."/>
            <person name="Cannon S.B."/>
            <person name="Udvardi M.K."/>
            <person name="Benedito V.A."/>
            <person name="Mayer K.F."/>
            <person name="Gouzy J."/>
            <person name="Schoof H."/>
            <person name="Van de Peer Y."/>
            <person name="Proost S."/>
            <person name="Cook D.R."/>
            <person name="Meyers B.C."/>
            <person name="Spannagl M."/>
            <person name="Cheung F."/>
            <person name="De Mita S."/>
            <person name="Krishnakumar V."/>
            <person name="Gundlach H."/>
            <person name="Zhou S."/>
            <person name="Mudge J."/>
            <person name="Bharti A.K."/>
            <person name="Murray J.D."/>
            <person name="Naoumkina M.A."/>
            <person name="Rosen B."/>
            <person name="Silverstein K.A."/>
            <person name="Tang H."/>
            <person name="Rombauts S."/>
            <person name="Zhao P.X."/>
            <person name="Zhou P."/>
            <person name="Barbe V."/>
            <person name="Bardou P."/>
            <person name="Bechner M."/>
            <person name="Bellec A."/>
            <person name="Berger A."/>
            <person name="Berges H."/>
            <person name="Bidwell S."/>
            <person name="Bisseling T."/>
            <person name="Choisne N."/>
            <person name="Couloux A."/>
            <person name="Denny R."/>
            <person name="Deshpande S."/>
            <person name="Dai X."/>
            <person name="Doyle J.J."/>
            <person name="Dudez A.M."/>
            <person name="Farmer A.D."/>
            <person name="Fouteau S."/>
            <person name="Franken C."/>
            <person name="Gibelin C."/>
            <person name="Gish J."/>
            <person name="Goldstein S."/>
            <person name="Gonzalez A.J."/>
            <person name="Green P.J."/>
            <person name="Hallab A."/>
            <person name="Hartog M."/>
            <person name="Hua A."/>
            <person name="Humphray S.J."/>
            <person name="Jeong D.H."/>
            <person name="Jing Y."/>
            <person name="Jocker A."/>
            <person name="Kenton S.M."/>
            <person name="Kim D.J."/>
            <person name="Klee K."/>
            <person name="Lai H."/>
            <person name="Lang C."/>
            <person name="Lin S."/>
            <person name="Macmil S.L."/>
            <person name="Magdelenat G."/>
            <person name="Matthews L."/>
            <person name="McCorrison J."/>
            <person name="Monaghan E.L."/>
            <person name="Mun J.H."/>
            <person name="Najar F.Z."/>
            <person name="Nicholson C."/>
            <person name="Noirot C."/>
            <person name="O'Bleness M."/>
            <person name="Paule C.R."/>
            <person name="Poulain J."/>
            <person name="Prion F."/>
            <person name="Qin B."/>
            <person name="Qu C."/>
            <person name="Retzel E.F."/>
            <person name="Riddle C."/>
            <person name="Sallet E."/>
            <person name="Samain S."/>
            <person name="Samson N."/>
            <person name="Sanders I."/>
            <person name="Saurat O."/>
            <person name="Scarpelli C."/>
            <person name="Schiex T."/>
            <person name="Segurens B."/>
            <person name="Severin A.J."/>
            <person name="Sherrier D.J."/>
            <person name="Shi R."/>
            <person name="Sims S."/>
            <person name="Singer S.R."/>
            <person name="Sinharoy S."/>
            <person name="Sterck L."/>
            <person name="Viollet A."/>
            <person name="Wang B.B."/>
            <person name="Wang K."/>
            <person name="Wang M."/>
            <person name="Wang X."/>
            <person name="Warfsmann J."/>
            <person name="Weissenbach J."/>
            <person name="White D.D."/>
            <person name="White J.D."/>
            <person name="Wiley G.B."/>
            <person name="Wincker P."/>
            <person name="Xing Y."/>
            <person name="Yang L."/>
            <person name="Yao Z."/>
            <person name="Ying F."/>
            <person name="Zhai J."/>
            <person name="Zhou L."/>
            <person name="Zuber A."/>
            <person name="Denarie J."/>
            <person name="Dixon R.A."/>
            <person name="May G.D."/>
            <person name="Schwartz D.C."/>
            <person name="Rogers J."/>
            <person name="Quetier F."/>
            <person name="Town C.D."/>
            <person name="Roe B.A."/>
        </authorList>
    </citation>
    <scope>NUCLEOTIDE SEQUENCE [LARGE SCALE GENOMIC DNA]</scope>
    <source>
        <strain evidence="2">A17</strain>
        <strain evidence="3 4">cv. Jemalong A17</strain>
    </source>
</reference>
<dbReference type="Proteomes" id="UP000002051">
    <property type="component" value="Unassembled WGS sequence"/>
</dbReference>
<evidence type="ECO:0000313" key="4">
    <source>
        <dbReference type="Proteomes" id="UP000002051"/>
    </source>
</evidence>
<keyword evidence="4" id="KW-1185">Reference proteome</keyword>
<dbReference type="PANTHER" id="PTHR32108:SF9">
    <property type="entry name" value="REVERSE TRANSCRIPTASE RNASE H-LIKE DOMAIN-CONTAINING PROTEIN"/>
    <property type="match status" value="1"/>
</dbReference>
<name>A0A072TKS7_MEDTR</name>
<dbReference type="EnsemblPlants" id="KEH17458">
    <property type="protein sequence ID" value="KEH17458"/>
    <property type="gene ID" value="MTR_0014s0410"/>
</dbReference>